<gene>
    <name evidence="4" type="ORF">PMAYCL1PPCAC_24378</name>
</gene>
<proteinExistence type="predicted"/>
<evidence type="ECO:0000313" key="5">
    <source>
        <dbReference type="Proteomes" id="UP001328107"/>
    </source>
</evidence>
<comment type="caution">
    <text evidence="4">The sequence shown here is derived from an EMBL/GenBank/DDBJ whole genome shotgun (WGS) entry which is preliminary data.</text>
</comment>
<reference evidence="5" key="1">
    <citation type="submission" date="2022-10" db="EMBL/GenBank/DDBJ databases">
        <title>Genome assembly of Pristionchus species.</title>
        <authorList>
            <person name="Yoshida K."/>
            <person name="Sommer R.J."/>
        </authorList>
    </citation>
    <scope>NUCLEOTIDE SEQUENCE [LARGE SCALE GENOMIC DNA]</scope>
    <source>
        <strain evidence="5">RS5460</strain>
    </source>
</reference>
<feature type="domain" description="Saposin B-type" evidence="3">
    <location>
        <begin position="28"/>
        <end position="108"/>
    </location>
</feature>
<accession>A0AAN5D007</accession>
<organism evidence="4 5">
    <name type="scientific">Pristionchus mayeri</name>
    <dbReference type="NCBI Taxonomy" id="1317129"/>
    <lineage>
        <taxon>Eukaryota</taxon>
        <taxon>Metazoa</taxon>
        <taxon>Ecdysozoa</taxon>
        <taxon>Nematoda</taxon>
        <taxon>Chromadorea</taxon>
        <taxon>Rhabditida</taxon>
        <taxon>Rhabditina</taxon>
        <taxon>Diplogasteromorpha</taxon>
        <taxon>Diplogasteroidea</taxon>
        <taxon>Neodiplogasteridae</taxon>
        <taxon>Pristionchus</taxon>
    </lineage>
</organism>
<dbReference type="InterPro" id="IPR011001">
    <property type="entry name" value="Saposin-like"/>
</dbReference>
<keyword evidence="1" id="KW-1015">Disulfide bond</keyword>
<evidence type="ECO:0000256" key="1">
    <source>
        <dbReference type="ARBA" id="ARBA00023157"/>
    </source>
</evidence>
<dbReference type="SUPFAM" id="SSF47862">
    <property type="entry name" value="Saposin"/>
    <property type="match status" value="1"/>
</dbReference>
<keyword evidence="5" id="KW-1185">Reference proteome</keyword>
<evidence type="ECO:0000259" key="3">
    <source>
        <dbReference type="PROSITE" id="PS50015"/>
    </source>
</evidence>
<name>A0AAN5D007_9BILA</name>
<dbReference type="InterPro" id="IPR008139">
    <property type="entry name" value="SaposinB_dom"/>
</dbReference>
<feature type="chain" id="PRO_5042920527" description="Saposin B-type domain-containing protein" evidence="2">
    <location>
        <begin position="18"/>
        <end position="108"/>
    </location>
</feature>
<evidence type="ECO:0000313" key="4">
    <source>
        <dbReference type="EMBL" id="GMR54183.1"/>
    </source>
</evidence>
<feature type="signal peptide" evidence="2">
    <location>
        <begin position="1"/>
        <end position="17"/>
    </location>
</feature>
<evidence type="ECO:0000256" key="2">
    <source>
        <dbReference type="SAM" id="SignalP"/>
    </source>
</evidence>
<protein>
    <recommendedName>
        <fullName evidence="3">Saposin B-type domain-containing protein</fullName>
    </recommendedName>
</protein>
<dbReference type="PROSITE" id="PS50015">
    <property type="entry name" value="SAP_B"/>
    <property type="match status" value="1"/>
</dbReference>
<dbReference type="AlphaFoldDB" id="A0AAN5D007"/>
<sequence length="108" mass="11827">MSRFALLTLVLLSTAAAAPLDSVDDIDPQKLCKACPMLVNLFLNNKNVEEKVFDKLCSKILKTDDSNPMVKVCEAGLMGEMEYIKQELGESGATPAQICQKLRICPAH</sequence>
<keyword evidence="2" id="KW-0732">Signal</keyword>
<dbReference type="EMBL" id="BTRK01000005">
    <property type="protein sequence ID" value="GMR54183.1"/>
    <property type="molecule type" value="Genomic_DNA"/>
</dbReference>
<dbReference type="Proteomes" id="UP001328107">
    <property type="component" value="Unassembled WGS sequence"/>
</dbReference>